<dbReference type="RefSeq" id="WP_014142401.1">
    <property type="nucleotide sequence ID" value="NC_016111.1"/>
</dbReference>
<evidence type="ECO:0000313" key="9">
    <source>
        <dbReference type="EMBL" id="AEW94015.1"/>
    </source>
</evidence>
<dbReference type="InterPro" id="IPR036397">
    <property type="entry name" value="RNaseH_sf"/>
</dbReference>
<dbReference type="SUPFAM" id="SSF53098">
    <property type="entry name" value="Ribonuclease H-like"/>
    <property type="match status" value="1"/>
</dbReference>
<organism evidence="9 10">
    <name type="scientific">Streptantibioticus cattleyicolor (strain ATCC 35852 / DSM 46488 / JCM 4925 / NBRC 14057 / NRRL 8057)</name>
    <name type="common">Streptomyces cattleya</name>
    <dbReference type="NCBI Taxonomy" id="1003195"/>
    <lineage>
        <taxon>Bacteria</taxon>
        <taxon>Bacillati</taxon>
        <taxon>Actinomycetota</taxon>
        <taxon>Actinomycetes</taxon>
        <taxon>Kitasatosporales</taxon>
        <taxon>Streptomycetaceae</taxon>
        <taxon>Streptantibioticus</taxon>
    </lineage>
</organism>
<evidence type="ECO:0000256" key="5">
    <source>
        <dbReference type="ARBA" id="ARBA00049244"/>
    </source>
</evidence>
<dbReference type="GO" id="GO:0006302">
    <property type="term" value="P:double-strand break repair"/>
    <property type="evidence" value="ECO:0007669"/>
    <property type="project" value="TreeGrafter"/>
</dbReference>
<dbReference type="InterPro" id="IPR043502">
    <property type="entry name" value="DNA/RNA_pol_sf"/>
</dbReference>
<feature type="domain" description="DNA-directed DNA polymerase family A palm" evidence="8">
    <location>
        <begin position="372"/>
        <end position="555"/>
    </location>
</feature>
<dbReference type="AlphaFoldDB" id="F8JPW1"/>
<dbReference type="Pfam" id="PF01612">
    <property type="entry name" value="DNA_pol_A_exo1"/>
    <property type="match status" value="1"/>
</dbReference>
<dbReference type="KEGG" id="sct:SCAT_1643"/>
<dbReference type="PANTHER" id="PTHR10133">
    <property type="entry name" value="DNA POLYMERASE I"/>
    <property type="match status" value="1"/>
</dbReference>
<evidence type="ECO:0000313" key="10">
    <source>
        <dbReference type="Proteomes" id="UP000007842"/>
    </source>
</evidence>
<keyword evidence="10" id="KW-1185">Reference proteome</keyword>
<reference evidence="10" key="1">
    <citation type="submission" date="2011-12" db="EMBL/GenBank/DDBJ databases">
        <title>Complete genome sequence of Streptomyces cattleya strain DSM 46488.</title>
        <authorList>
            <person name="Ou H.-Y."/>
            <person name="Li P."/>
            <person name="Zhao C."/>
            <person name="O'Hagan D."/>
            <person name="Deng Z."/>
        </authorList>
    </citation>
    <scope>NUCLEOTIDE SEQUENCE [LARGE SCALE GENOMIC DNA]</scope>
    <source>
        <strain evidence="10">ATCC 35852 / DSM 46488 / JCM 4925 / NBRC 14057 / NRRL 8057</strain>
    </source>
</reference>
<dbReference type="PANTHER" id="PTHR10133:SF27">
    <property type="entry name" value="DNA POLYMERASE NU"/>
    <property type="match status" value="1"/>
</dbReference>
<dbReference type="PATRIC" id="fig|1003195.11.peg.3213"/>
<dbReference type="InterPro" id="IPR002562">
    <property type="entry name" value="3'-5'_exonuclease_dom"/>
</dbReference>
<evidence type="ECO:0000256" key="4">
    <source>
        <dbReference type="ARBA" id="ARBA00022705"/>
    </source>
</evidence>
<dbReference type="GO" id="GO:0003887">
    <property type="term" value="F:DNA-directed DNA polymerase activity"/>
    <property type="evidence" value="ECO:0007669"/>
    <property type="project" value="UniProtKB-EC"/>
</dbReference>
<dbReference type="HOGENOM" id="CLU_437999_0_0_11"/>
<evidence type="ECO:0000256" key="1">
    <source>
        <dbReference type="ARBA" id="ARBA00007705"/>
    </source>
</evidence>
<dbReference type="Gene3D" id="3.30.420.10">
    <property type="entry name" value="Ribonuclease H-like superfamily/Ribonuclease H"/>
    <property type="match status" value="1"/>
</dbReference>
<gene>
    <name evidence="9" type="ordered locus">SCATT_16440</name>
</gene>
<proteinExistence type="inferred from homology"/>
<dbReference type="GO" id="GO:0006261">
    <property type="term" value="P:DNA-templated DNA replication"/>
    <property type="evidence" value="ECO:0007669"/>
    <property type="project" value="InterPro"/>
</dbReference>
<name>F8JPW1_STREN</name>
<dbReference type="SMART" id="SM00474">
    <property type="entry name" value="35EXOc"/>
    <property type="match status" value="1"/>
</dbReference>
<dbReference type="KEGG" id="scy:SCATT_16440"/>
<keyword evidence="4" id="KW-0235">DNA replication</keyword>
<evidence type="ECO:0000256" key="2">
    <source>
        <dbReference type="ARBA" id="ARBA00012417"/>
    </source>
</evidence>
<protein>
    <recommendedName>
        <fullName evidence="3">DNA polymerase I</fullName>
        <ecNumber evidence="2">2.7.7.7</ecNumber>
    </recommendedName>
</protein>
<dbReference type="Gene3D" id="1.20.1060.10">
    <property type="entry name" value="Taq DNA Polymerase, Chain T, domain 4"/>
    <property type="match status" value="1"/>
</dbReference>
<dbReference type="Gene3D" id="1.10.150.20">
    <property type="entry name" value="5' to 3' exonuclease, C-terminal subdomain"/>
    <property type="match status" value="1"/>
</dbReference>
<feature type="coiled-coil region" evidence="6">
    <location>
        <begin position="243"/>
        <end position="270"/>
    </location>
</feature>
<dbReference type="GO" id="GO:0003677">
    <property type="term" value="F:DNA binding"/>
    <property type="evidence" value="ECO:0007669"/>
    <property type="project" value="InterPro"/>
</dbReference>
<dbReference type="Pfam" id="PF00476">
    <property type="entry name" value="DNA_pol_A"/>
    <property type="match status" value="1"/>
</dbReference>
<dbReference type="InterPro" id="IPR001098">
    <property type="entry name" value="DNA-dir_DNA_pol_A_palm_dom"/>
</dbReference>
<dbReference type="Proteomes" id="UP000007842">
    <property type="component" value="Chromosome"/>
</dbReference>
<dbReference type="EC" id="2.7.7.7" evidence="2"/>
<feature type="domain" description="3'-5' exonuclease" evidence="7">
    <location>
        <begin position="14"/>
        <end position="212"/>
    </location>
</feature>
<dbReference type="EMBL" id="CP003219">
    <property type="protein sequence ID" value="AEW94015.1"/>
    <property type="molecule type" value="Genomic_DNA"/>
</dbReference>
<evidence type="ECO:0000259" key="8">
    <source>
        <dbReference type="SMART" id="SM00482"/>
    </source>
</evidence>
<dbReference type="eggNOG" id="COG0749">
    <property type="taxonomic scope" value="Bacteria"/>
</dbReference>
<sequence length="598" mass="67111">MKHLHYKIKHQQVRINVVETTDDIREFDRWLGKNPVLGFDTETTGLNWWDWDRGFRLRLAQFGNGSESYVIPVELGEPYRRAAQRALLGAGTLIAHNAIFDQHVIEASLGIPLEVLAPKTICTKITAHLVDPRGVKEKGPGLKLEELTKHYIDPVVAEEVKGSMVLLARKYKTTKHKIWPIVELFDEDFLLYAGMDPILAYRLFHILWPLVPARTKRRGLFSWEHRLNHVTGLIERTGYLLDSDYAEARLAELAAEYERWEQVANRYGVENINSTAQLVDAFLGFGIRLTKKTAKGNLAMDDDVLNGIDHPLAEAVIKARRARKWSATWFQRALDGRDSRGRVHASINSIQARTARMSITGSVPAQTFPAGDGYVRHMFLAEEGHVSVSIDFGNMELRDLAAFSQDPTMLHAFANGLDLHQITADAAGVPRKVGKGANFLTVFGGGWRAMVEQFGVDEETAKRTLSAFADTYPRVGVLAKQLADEARRTGFVYTPTGRRLPVDRGRAYAALNYFIQSGSRDITARALLRLADAGFAPYMRLPIHDEILFSFPRDAAAELTREAARLMEFTIRGVLIPAEGEIGDRSWGSVLELEESKH</sequence>
<dbReference type="GO" id="GO:0008408">
    <property type="term" value="F:3'-5' exonuclease activity"/>
    <property type="evidence" value="ECO:0007669"/>
    <property type="project" value="InterPro"/>
</dbReference>
<dbReference type="Gene3D" id="3.30.70.370">
    <property type="match status" value="1"/>
</dbReference>
<accession>G8WNH0</accession>
<dbReference type="OrthoDB" id="5196455at2"/>
<dbReference type="SUPFAM" id="SSF56672">
    <property type="entry name" value="DNA/RNA polymerases"/>
    <property type="match status" value="1"/>
</dbReference>
<evidence type="ECO:0000256" key="3">
    <source>
        <dbReference type="ARBA" id="ARBA00020311"/>
    </source>
</evidence>
<accession>F8JPW1</accession>
<comment type="catalytic activity">
    <reaction evidence="5">
        <text>DNA(n) + a 2'-deoxyribonucleoside 5'-triphosphate = DNA(n+1) + diphosphate</text>
        <dbReference type="Rhea" id="RHEA:22508"/>
        <dbReference type="Rhea" id="RHEA-COMP:17339"/>
        <dbReference type="Rhea" id="RHEA-COMP:17340"/>
        <dbReference type="ChEBI" id="CHEBI:33019"/>
        <dbReference type="ChEBI" id="CHEBI:61560"/>
        <dbReference type="ChEBI" id="CHEBI:173112"/>
        <dbReference type="EC" id="2.7.7.7"/>
    </reaction>
</comment>
<dbReference type="STRING" id="1003195.SCATT_16440"/>
<keyword evidence="6" id="KW-0175">Coiled coil</keyword>
<dbReference type="InterPro" id="IPR012337">
    <property type="entry name" value="RNaseH-like_sf"/>
</dbReference>
<comment type="similarity">
    <text evidence="1">Belongs to the DNA polymerase type-A family.</text>
</comment>
<evidence type="ECO:0000256" key="6">
    <source>
        <dbReference type="SAM" id="Coils"/>
    </source>
</evidence>
<dbReference type="SMART" id="SM00482">
    <property type="entry name" value="POLAc"/>
    <property type="match status" value="1"/>
</dbReference>
<evidence type="ECO:0000259" key="7">
    <source>
        <dbReference type="SMART" id="SM00474"/>
    </source>
</evidence>
<dbReference type="InterPro" id="IPR002298">
    <property type="entry name" value="DNA_polymerase_A"/>
</dbReference>